<dbReference type="AlphaFoldDB" id="A0AAN8FR39"/>
<gene>
    <name evidence="1" type="ORF">GCK32_002808</name>
</gene>
<evidence type="ECO:0000313" key="2">
    <source>
        <dbReference type="Proteomes" id="UP001331761"/>
    </source>
</evidence>
<dbReference type="SUPFAM" id="SSF53335">
    <property type="entry name" value="S-adenosyl-L-methionine-dependent methyltransferases"/>
    <property type="match status" value="1"/>
</dbReference>
<proteinExistence type="predicted"/>
<sequence>MTWNNFNSKKWRVHKQTVRLSYARMMIEGSFFCGALDFDSKEVQNILIIGLGGGIINNYFSTIEDITLNVTAIDIDPVMKKVAEKWYEFEETPLHRIIVDDGLRYVRQAVKRGELYDVILIDVSYNDDRPLMAPVEEFLVADEIAKINEAIKKDGAVIVNIVTRRQNLDLADRVHFQYSRHFPSCYFMQFAKFDKMLFCSKKEKNSWLDNRDELYNRFRETDKRLQLGLYNELKGKTSSGIAGEDN</sequence>
<keyword evidence="2" id="KW-1185">Reference proteome</keyword>
<evidence type="ECO:0000313" key="1">
    <source>
        <dbReference type="EMBL" id="KAK5974473.1"/>
    </source>
</evidence>
<dbReference type="Gene3D" id="3.40.50.150">
    <property type="entry name" value="Vaccinia Virus protein VP39"/>
    <property type="match status" value="1"/>
</dbReference>
<dbReference type="EMBL" id="WIXE01014184">
    <property type="protein sequence ID" value="KAK5974473.1"/>
    <property type="molecule type" value="Genomic_DNA"/>
</dbReference>
<dbReference type="InterPro" id="IPR029063">
    <property type="entry name" value="SAM-dependent_MTases_sf"/>
</dbReference>
<accession>A0AAN8FR39</accession>
<name>A0AAN8FR39_TRICO</name>
<organism evidence="1 2">
    <name type="scientific">Trichostrongylus colubriformis</name>
    <name type="common">Black scour worm</name>
    <dbReference type="NCBI Taxonomy" id="6319"/>
    <lineage>
        <taxon>Eukaryota</taxon>
        <taxon>Metazoa</taxon>
        <taxon>Ecdysozoa</taxon>
        <taxon>Nematoda</taxon>
        <taxon>Chromadorea</taxon>
        <taxon>Rhabditida</taxon>
        <taxon>Rhabditina</taxon>
        <taxon>Rhabditomorpha</taxon>
        <taxon>Strongyloidea</taxon>
        <taxon>Trichostrongylidae</taxon>
        <taxon>Trichostrongylus</taxon>
    </lineage>
</organism>
<reference evidence="1 2" key="1">
    <citation type="submission" date="2019-10" db="EMBL/GenBank/DDBJ databases">
        <title>Assembly and Annotation for the nematode Trichostrongylus colubriformis.</title>
        <authorList>
            <person name="Martin J."/>
        </authorList>
    </citation>
    <scope>NUCLEOTIDE SEQUENCE [LARGE SCALE GENOMIC DNA]</scope>
    <source>
        <strain evidence="1">G859</strain>
        <tissue evidence="1">Whole worm</tissue>
    </source>
</reference>
<comment type="caution">
    <text evidence="1">The sequence shown here is derived from an EMBL/GenBank/DDBJ whole genome shotgun (WGS) entry which is preliminary data.</text>
</comment>
<protein>
    <submittedName>
        <fullName evidence="1">Uncharacterized protein</fullName>
    </submittedName>
</protein>
<dbReference type="Proteomes" id="UP001331761">
    <property type="component" value="Unassembled WGS sequence"/>
</dbReference>